<name>A0ABY7EVU3_MYAAR</name>
<accession>A0ABY7EVU3</accession>
<gene>
    <name evidence="1" type="ORF">MAR_004070</name>
</gene>
<evidence type="ECO:0000313" key="1">
    <source>
        <dbReference type="EMBL" id="WAR13965.1"/>
    </source>
</evidence>
<proteinExistence type="predicted"/>
<reference evidence="1" key="1">
    <citation type="submission" date="2022-11" db="EMBL/GenBank/DDBJ databases">
        <title>Centuries of genome instability and evolution in soft-shell clam transmissible cancer (bioRxiv).</title>
        <authorList>
            <person name="Hart S.F.M."/>
            <person name="Yonemitsu M.A."/>
            <person name="Giersch R.M."/>
            <person name="Beal B.F."/>
            <person name="Arriagada G."/>
            <person name="Davis B.W."/>
            <person name="Ostrander E.A."/>
            <person name="Goff S.P."/>
            <person name="Metzger M.J."/>
        </authorList>
    </citation>
    <scope>NUCLEOTIDE SEQUENCE</scope>
    <source>
        <strain evidence="1">MELC-2E11</strain>
        <tissue evidence="1">Siphon/mantle</tissue>
    </source>
</reference>
<feature type="non-terminal residue" evidence="1">
    <location>
        <position position="153"/>
    </location>
</feature>
<protein>
    <submittedName>
        <fullName evidence="1">Uncharacterized protein</fullName>
    </submittedName>
</protein>
<organism evidence="1 2">
    <name type="scientific">Mya arenaria</name>
    <name type="common">Soft-shell clam</name>
    <dbReference type="NCBI Taxonomy" id="6604"/>
    <lineage>
        <taxon>Eukaryota</taxon>
        <taxon>Metazoa</taxon>
        <taxon>Spiralia</taxon>
        <taxon>Lophotrochozoa</taxon>
        <taxon>Mollusca</taxon>
        <taxon>Bivalvia</taxon>
        <taxon>Autobranchia</taxon>
        <taxon>Heteroconchia</taxon>
        <taxon>Euheterodonta</taxon>
        <taxon>Imparidentia</taxon>
        <taxon>Neoheterodontei</taxon>
        <taxon>Myida</taxon>
        <taxon>Myoidea</taxon>
        <taxon>Myidae</taxon>
        <taxon>Mya</taxon>
    </lineage>
</organism>
<dbReference type="Proteomes" id="UP001164746">
    <property type="component" value="Chromosome 9"/>
</dbReference>
<dbReference type="EMBL" id="CP111020">
    <property type="protein sequence ID" value="WAR13965.1"/>
    <property type="molecule type" value="Genomic_DNA"/>
</dbReference>
<sequence>IGKYECSPDKVMIITFVERALSSSSMTDVSKIQSCCHEEAGYRIIFRTMHAFNEGLKHVVIHATDTFGRLSSYTNRLIQSKWLLSMDSIWTWKEFSIHIGTFNIPEKLSSASEHVSDHDISQIERFVVMLHSRTSSYDNANAARKHMCSYGNR</sequence>
<evidence type="ECO:0000313" key="2">
    <source>
        <dbReference type="Proteomes" id="UP001164746"/>
    </source>
</evidence>
<keyword evidence="2" id="KW-1185">Reference proteome</keyword>